<dbReference type="Pfam" id="PF00300">
    <property type="entry name" value="His_Phos_1"/>
    <property type="match status" value="1"/>
</dbReference>
<dbReference type="Proteomes" id="UP001360953">
    <property type="component" value="Unassembled WGS sequence"/>
</dbReference>
<dbReference type="SMART" id="SM00855">
    <property type="entry name" value="PGAM"/>
    <property type="match status" value="1"/>
</dbReference>
<dbReference type="RefSeq" id="XP_066653544.1">
    <property type="nucleotide sequence ID" value="XM_066800709.1"/>
</dbReference>
<organism evidence="2 3">
    <name type="scientific">Phyllosticta citribraziliensis</name>
    <dbReference type="NCBI Taxonomy" id="989973"/>
    <lineage>
        <taxon>Eukaryota</taxon>
        <taxon>Fungi</taxon>
        <taxon>Dikarya</taxon>
        <taxon>Ascomycota</taxon>
        <taxon>Pezizomycotina</taxon>
        <taxon>Dothideomycetes</taxon>
        <taxon>Dothideomycetes incertae sedis</taxon>
        <taxon>Botryosphaeriales</taxon>
        <taxon>Phyllostictaceae</taxon>
        <taxon>Phyllosticta</taxon>
    </lineage>
</organism>
<dbReference type="EMBL" id="JBBPEH010000008">
    <property type="protein sequence ID" value="KAK7534819.1"/>
    <property type="molecule type" value="Genomic_DNA"/>
</dbReference>
<comment type="caution">
    <text evidence="2">The sequence shown here is derived from an EMBL/GenBank/DDBJ whole genome shotgun (WGS) entry which is preliminary data.</text>
</comment>
<dbReference type="InterPro" id="IPR029033">
    <property type="entry name" value="His_PPase_superfam"/>
</dbReference>
<dbReference type="PANTHER" id="PTHR48100:SF54">
    <property type="entry name" value="PHOSPHATASE SPAC5H10.03-RELATED"/>
    <property type="match status" value="1"/>
</dbReference>
<sequence>MITCRSGRKLSPAQYRENSPRAVTFELDLSHGELLQSLNTRLHGVGGLSVPLTHAASNPTTYLDPTFRRHQSISPRLSFDLDLDSSSAFSQQAQHILSKAPSPSCDSAQQIDFALLNVDTMAPKIHCVRHAEGFHNLTPDNHSLPDPLLTEHGKQQCYDLRDSFPYQSQVSHVVASPIKRTIYTALLAFSPVIEQKKLKVIALPELQETSDLPCDTGSDPAEVAREFDGQPVDLSLVEEGWNSKKGRWAPESAAIEARARDARQWLRALAARSSDDDVEIVVVTHGGYLHFLTGDWDGFDQFKGTGWANTEWRTYTIDPSSGTEASFIETSESLARRGRSADAKIANGDSHRDTAANGGTAGTGKKDTASGPAVKDVGVDGVKSSM</sequence>
<name>A0ABR1LHZ5_9PEZI</name>
<dbReference type="InterPro" id="IPR050275">
    <property type="entry name" value="PGM_Phosphatase"/>
</dbReference>
<protein>
    <submittedName>
        <fullName evidence="2">Histidine phosphatase superfamily</fullName>
    </submittedName>
</protein>
<evidence type="ECO:0000313" key="3">
    <source>
        <dbReference type="Proteomes" id="UP001360953"/>
    </source>
</evidence>
<gene>
    <name evidence="2" type="ORF">J3D65DRAFT_629099</name>
</gene>
<evidence type="ECO:0000313" key="2">
    <source>
        <dbReference type="EMBL" id="KAK7534819.1"/>
    </source>
</evidence>
<dbReference type="SUPFAM" id="SSF53254">
    <property type="entry name" value="Phosphoglycerate mutase-like"/>
    <property type="match status" value="1"/>
</dbReference>
<reference evidence="2 3" key="1">
    <citation type="submission" date="2024-04" db="EMBL/GenBank/DDBJ databases">
        <title>Phyllosticta paracitricarpa is synonymous to the EU quarantine fungus P. citricarpa based on phylogenomic analyses.</title>
        <authorList>
            <consortium name="Lawrence Berkeley National Laboratory"/>
            <person name="Van ingen-buijs V.A."/>
            <person name="Van westerhoven A.C."/>
            <person name="Haridas S."/>
            <person name="Skiadas P."/>
            <person name="Martin F."/>
            <person name="Groenewald J.Z."/>
            <person name="Crous P.W."/>
            <person name="Seidl M.F."/>
        </authorList>
    </citation>
    <scope>NUCLEOTIDE SEQUENCE [LARGE SCALE GENOMIC DNA]</scope>
    <source>
        <strain evidence="2 3">CPC 17464</strain>
    </source>
</reference>
<feature type="region of interest" description="Disordered" evidence="1">
    <location>
        <begin position="338"/>
        <end position="386"/>
    </location>
</feature>
<dbReference type="GeneID" id="92033615"/>
<evidence type="ECO:0000256" key="1">
    <source>
        <dbReference type="SAM" id="MobiDB-lite"/>
    </source>
</evidence>
<keyword evidence="3" id="KW-1185">Reference proteome</keyword>
<dbReference type="InterPro" id="IPR013078">
    <property type="entry name" value="His_Pase_superF_clade-1"/>
</dbReference>
<proteinExistence type="predicted"/>
<accession>A0ABR1LHZ5</accession>
<dbReference type="CDD" id="cd07067">
    <property type="entry name" value="HP_PGM_like"/>
    <property type="match status" value="1"/>
</dbReference>
<dbReference type="PANTHER" id="PTHR48100">
    <property type="entry name" value="BROAD-SPECIFICITY PHOSPHATASE YOR283W-RELATED"/>
    <property type="match status" value="1"/>
</dbReference>
<dbReference type="Gene3D" id="3.40.50.1240">
    <property type="entry name" value="Phosphoglycerate mutase-like"/>
    <property type="match status" value="1"/>
</dbReference>